<dbReference type="InterPro" id="IPR039425">
    <property type="entry name" value="RNA_pol_sigma-70-like"/>
</dbReference>
<accession>A0A0S1AXH8</accession>
<dbReference type="InterPro" id="IPR036388">
    <property type="entry name" value="WH-like_DNA-bd_sf"/>
</dbReference>
<dbReference type="InterPro" id="IPR013324">
    <property type="entry name" value="RNA_pol_sigma_r3/r4-like"/>
</dbReference>
<dbReference type="PANTHER" id="PTHR43133">
    <property type="entry name" value="RNA POLYMERASE ECF-TYPE SIGMA FACTO"/>
    <property type="match status" value="1"/>
</dbReference>
<dbReference type="EMBL" id="CP012900">
    <property type="protein sequence ID" value="ALJ27521.1"/>
    <property type="molecule type" value="Genomic_DNA"/>
</dbReference>
<dbReference type="PANTHER" id="PTHR43133:SF63">
    <property type="entry name" value="RNA POLYMERASE SIGMA FACTOR FECI-RELATED"/>
    <property type="match status" value="1"/>
</dbReference>
<dbReference type="Gene3D" id="1.10.1740.10">
    <property type="match status" value="1"/>
</dbReference>
<evidence type="ECO:0000259" key="6">
    <source>
        <dbReference type="Pfam" id="PF08281"/>
    </source>
</evidence>
<dbReference type="AlphaFoldDB" id="A0A0S1AXH8"/>
<feature type="domain" description="RNA polymerase sigma factor 70 region 4 type 2" evidence="6">
    <location>
        <begin position="115"/>
        <end position="167"/>
    </location>
</feature>
<organism evidence="7 8">
    <name type="scientific">Stenotrophomonas acidaminiphila</name>
    <dbReference type="NCBI Taxonomy" id="128780"/>
    <lineage>
        <taxon>Bacteria</taxon>
        <taxon>Pseudomonadati</taxon>
        <taxon>Pseudomonadota</taxon>
        <taxon>Gammaproteobacteria</taxon>
        <taxon>Lysobacterales</taxon>
        <taxon>Lysobacteraceae</taxon>
        <taxon>Stenotrophomonas</taxon>
    </lineage>
</organism>
<evidence type="ECO:0000256" key="2">
    <source>
        <dbReference type="ARBA" id="ARBA00023015"/>
    </source>
</evidence>
<feature type="domain" description="RNA polymerase sigma-70 region 2" evidence="5">
    <location>
        <begin position="18"/>
        <end position="80"/>
    </location>
</feature>
<dbReference type="PATRIC" id="fig|128780.6.peg.1108"/>
<name>A0A0S1AXH8_9GAMM</name>
<dbReference type="Gene3D" id="1.10.10.10">
    <property type="entry name" value="Winged helix-like DNA-binding domain superfamily/Winged helix DNA-binding domain"/>
    <property type="match status" value="1"/>
</dbReference>
<comment type="similarity">
    <text evidence="1">Belongs to the sigma-70 factor family. ECF subfamily.</text>
</comment>
<keyword evidence="4" id="KW-0804">Transcription</keyword>
<dbReference type="NCBIfam" id="TIGR02937">
    <property type="entry name" value="sigma70-ECF"/>
    <property type="match status" value="1"/>
</dbReference>
<protein>
    <submittedName>
        <fullName evidence="7">RNA polymerase ECF sigma factor</fullName>
    </submittedName>
</protein>
<evidence type="ECO:0000256" key="1">
    <source>
        <dbReference type="ARBA" id="ARBA00010641"/>
    </source>
</evidence>
<dbReference type="InterPro" id="IPR013325">
    <property type="entry name" value="RNA_pol_sigma_r2"/>
</dbReference>
<dbReference type="GO" id="GO:0003677">
    <property type="term" value="F:DNA binding"/>
    <property type="evidence" value="ECO:0007669"/>
    <property type="project" value="InterPro"/>
</dbReference>
<keyword evidence="2" id="KW-0805">Transcription regulation</keyword>
<evidence type="ECO:0000259" key="5">
    <source>
        <dbReference type="Pfam" id="PF04542"/>
    </source>
</evidence>
<evidence type="ECO:0000256" key="4">
    <source>
        <dbReference type="ARBA" id="ARBA00023163"/>
    </source>
</evidence>
<reference evidence="7 8" key="1">
    <citation type="journal article" date="2015" name="Genome Announc.">
        <title>Complete Genome Sequencing of Stenotrophomonas acidaminiphila ZAC14D2_NAIMI4_2, a Multidrug-Resistant Strain Isolated from Sediments of a Polluted River in Mexico, Uncovers New Antibiotic Resistance Genes and a Novel Class-II Lasso Peptide Biosynthesis Gene Cluster.</title>
        <authorList>
            <person name="Vinuesa P."/>
            <person name="Ochoa-Sanchez L.E."/>
        </authorList>
    </citation>
    <scope>NUCLEOTIDE SEQUENCE [LARGE SCALE GENOMIC DNA]</scope>
    <source>
        <strain evidence="7 8">ZAC14D2_NAIMI4_2</strain>
    </source>
</reference>
<dbReference type="Pfam" id="PF08281">
    <property type="entry name" value="Sigma70_r4_2"/>
    <property type="match status" value="1"/>
</dbReference>
<dbReference type="InterPro" id="IPR014284">
    <property type="entry name" value="RNA_pol_sigma-70_dom"/>
</dbReference>
<dbReference type="CDD" id="cd06171">
    <property type="entry name" value="Sigma70_r4"/>
    <property type="match status" value="1"/>
</dbReference>
<dbReference type="KEGG" id="sacz:AOT14_11090"/>
<dbReference type="GO" id="GO:0016987">
    <property type="term" value="F:sigma factor activity"/>
    <property type="evidence" value="ECO:0007669"/>
    <property type="project" value="UniProtKB-KW"/>
</dbReference>
<dbReference type="SUPFAM" id="SSF88946">
    <property type="entry name" value="Sigma2 domain of RNA polymerase sigma factors"/>
    <property type="match status" value="1"/>
</dbReference>
<dbReference type="SUPFAM" id="SSF88659">
    <property type="entry name" value="Sigma3 and sigma4 domains of RNA polymerase sigma factors"/>
    <property type="match status" value="1"/>
</dbReference>
<gene>
    <name evidence="7" type="primary">rpoE_1</name>
    <name evidence="7" type="ORF">AOT14_11090</name>
</gene>
<dbReference type="RefSeq" id="WP_054663903.1">
    <property type="nucleotide sequence ID" value="NZ_CP043570.1"/>
</dbReference>
<evidence type="ECO:0000256" key="3">
    <source>
        <dbReference type="ARBA" id="ARBA00023082"/>
    </source>
</evidence>
<keyword evidence="8" id="KW-1185">Reference proteome</keyword>
<dbReference type="InterPro" id="IPR007627">
    <property type="entry name" value="RNA_pol_sigma70_r2"/>
</dbReference>
<dbReference type="Proteomes" id="UP000061010">
    <property type="component" value="Chromosome"/>
</dbReference>
<dbReference type="Pfam" id="PF04542">
    <property type="entry name" value="Sigma70_r2"/>
    <property type="match status" value="1"/>
</dbReference>
<evidence type="ECO:0000313" key="8">
    <source>
        <dbReference type="Proteomes" id="UP000061010"/>
    </source>
</evidence>
<sequence>MPFTADQVLAMRWEPDHVRHFRPMLLRYFRRHLQHDADAEDLAQEALIRLARSPTRVDNAEAYVLRIASNLLRDRFRRDRSHHVVQHEPLDASVHELPSEEPAGYHVYAGRERLQQLLSALDELPPRCREVFLLQRYEGMTYAAIALQLQVSVSAVEKHMMRALLHLQSRLAET</sequence>
<proteinExistence type="inferred from homology"/>
<evidence type="ECO:0000313" key="7">
    <source>
        <dbReference type="EMBL" id="ALJ27521.1"/>
    </source>
</evidence>
<dbReference type="InterPro" id="IPR013249">
    <property type="entry name" value="RNA_pol_sigma70_r4_t2"/>
</dbReference>
<dbReference type="GO" id="GO:0006352">
    <property type="term" value="P:DNA-templated transcription initiation"/>
    <property type="evidence" value="ECO:0007669"/>
    <property type="project" value="InterPro"/>
</dbReference>
<keyword evidence="3" id="KW-0731">Sigma factor</keyword>